<name>A0A410JXI0_9BACT</name>
<dbReference type="RefSeq" id="WP_128466028.1">
    <property type="nucleotide sequence ID" value="NZ_CP035108.1"/>
</dbReference>
<dbReference type="AlphaFoldDB" id="A0A410JXI0"/>
<dbReference type="Proteomes" id="UP000287502">
    <property type="component" value="Chromosome"/>
</dbReference>
<keyword evidence="1" id="KW-1133">Transmembrane helix</keyword>
<organism evidence="2 3">
    <name type="scientific">Geovibrio thiophilus</name>
    <dbReference type="NCBI Taxonomy" id="139438"/>
    <lineage>
        <taxon>Bacteria</taxon>
        <taxon>Pseudomonadati</taxon>
        <taxon>Deferribacterota</taxon>
        <taxon>Deferribacteres</taxon>
        <taxon>Deferribacterales</taxon>
        <taxon>Geovibrionaceae</taxon>
        <taxon>Geovibrio</taxon>
    </lineage>
</organism>
<reference evidence="2 3" key="1">
    <citation type="submission" date="2019-01" db="EMBL/GenBank/DDBJ databases">
        <title>Geovibrio thiophilus DSM 11263, complete genome.</title>
        <authorList>
            <person name="Spring S."/>
            <person name="Bunk B."/>
            <person name="Sproer C."/>
        </authorList>
    </citation>
    <scope>NUCLEOTIDE SEQUENCE [LARGE SCALE GENOMIC DNA]</scope>
    <source>
        <strain evidence="2 3">DSM 11263</strain>
    </source>
</reference>
<dbReference type="EMBL" id="CP035108">
    <property type="protein sequence ID" value="QAR32741.1"/>
    <property type="molecule type" value="Genomic_DNA"/>
</dbReference>
<keyword evidence="3" id="KW-1185">Reference proteome</keyword>
<accession>A0A410JXI0</accession>
<feature type="transmembrane region" description="Helical" evidence="1">
    <location>
        <begin position="42"/>
        <end position="60"/>
    </location>
</feature>
<keyword evidence="1" id="KW-0812">Transmembrane</keyword>
<evidence type="ECO:0000256" key="1">
    <source>
        <dbReference type="SAM" id="Phobius"/>
    </source>
</evidence>
<dbReference type="OrthoDB" id="5605732at2"/>
<evidence type="ECO:0000313" key="2">
    <source>
        <dbReference type="EMBL" id="QAR32741.1"/>
    </source>
</evidence>
<evidence type="ECO:0008006" key="4">
    <source>
        <dbReference type="Google" id="ProtNLM"/>
    </source>
</evidence>
<protein>
    <recommendedName>
        <fullName evidence="4">DUF4760 domain-containing protein</fullName>
    </recommendedName>
</protein>
<gene>
    <name evidence="2" type="ORF">EP073_04770</name>
</gene>
<proteinExistence type="predicted"/>
<sequence>MKFLKQFIQFILGLIFLGLIIWGAVALTDWFFNLDIDKEFKLTFISATSALFMFIWSNYLNKKREIEARLFEKKAEAYSRIFEKILDGLTIPGYKLVLADVYDIQKDILVWGNAEMIKFWNKFTDLDFDNLQMSEKKMKDFFNSYETLLKIMRKDLGHNDSELKHGDVIKFFLDKKGKEDFDDLFRSKS</sequence>
<keyword evidence="1" id="KW-0472">Membrane</keyword>
<evidence type="ECO:0000313" key="3">
    <source>
        <dbReference type="Proteomes" id="UP000287502"/>
    </source>
</evidence>
<dbReference type="KEGG" id="gtl:EP073_04770"/>